<dbReference type="AlphaFoldDB" id="A0A7W6FS55"/>
<evidence type="ECO:0000313" key="3">
    <source>
        <dbReference type="Proteomes" id="UP000571950"/>
    </source>
</evidence>
<gene>
    <name evidence="2" type="ORF">GGR43_004485</name>
</gene>
<name>A0A7W6FS55_9SPHN</name>
<protein>
    <recommendedName>
        <fullName evidence="4">DNA transfer protein</fullName>
    </recommendedName>
</protein>
<keyword evidence="3" id="KW-1185">Reference proteome</keyword>
<evidence type="ECO:0008006" key="4">
    <source>
        <dbReference type="Google" id="ProtNLM"/>
    </source>
</evidence>
<dbReference type="Proteomes" id="UP000571950">
    <property type="component" value="Unassembled WGS sequence"/>
</dbReference>
<evidence type="ECO:0000256" key="1">
    <source>
        <dbReference type="SAM" id="Coils"/>
    </source>
</evidence>
<evidence type="ECO:0000313" key="2">
    <source>
        <dbReference type="EMBL" id="MBB3928740.1"/>
    </source>
</evidence>
<comment type="caution">
    <text evidence="2">The sequence shown here is derived from an EMBL/GenBank/DDBJ whole genome shotgun (WGS) entry which is preliminary data.</text>
</comment>
<dbReference type="EMBL" id="JACIDT010000033">
    <property type="protein sequence ID" value="MBB3928740.1"/>
    <property type="molecule type" value="Genomic_DNA"/>
</dbReference>
<organism evidence="2 3">
    <name type="scientific">Sphingobium jiangsuense</name>
    <dbReference type="NCBI Taxonomy" id="870476"/>
    <lineage>
        <taxon>Bacteria</taxon>
        <taxon>Pseudomonadati</taxon>
        <taxon>Pseudomonadota</taxon>
        <taxon>Alphaproteobacteria</taxon>
        <taxon>Sphingomonadales</taxon>
        <taxon>Sphingomonadaceae</taxon>
        <taxon>Sphingobium</taxon>
    </lineage>
</organism>
<proteinExistence type="predicted"/>
<keyword evidence="1" id="KW-0175">Coiled coil</keyword>
<reference evidence="2 3" key="1">
    <citation type="submission" date="2020-08" db="EMBL/GenBank/DDBJ databases">
        <title>Genomic Encyclopedia of Type Strains, Phase IV (KMG-IV): sequencing the most valuable type-strain genomes for metagenomic binning, comparative biology and taxonomic classification.</title>
        <authorList>
            <person name="Goeker M."/>
        </authorList>
    </citation>
    <scope>NUCLEOTIDE SEQUENCE [LARGE SCALE GENOMIC DNA]</scope>
    <source>
        <strain evidence="2 3">DSM 26189</strain>
    </source>
</reference>
<accession>A0A7W6FS55</accession>
<dbReference type="RefSeq" id="WP_188073954.1">
    <property type="nucleotide sequence ID" value="NZ_BSPS01000092.1"/>
</dbReference>
<feature type="coiled-coil region" evidence="1">
    <location>
        <begin position="45"/>
        <end position="72"/>
    </location>
</feature>
<sequence length="301" mass="30880">MALNYAVRAGLASIAIEVGAMGLFGSIIGTATSLLGGNAQKKAASKAADAQVKAAQLAIDEQRRQFDTTQQNFAPYLASGTSALAGINALLGISTPVTRTVDWEAYARANPDVMDYYSSHNGRDLFTKGDSMSLADYGKAHYDAYGAPQNRDLTPYTTTTGGAVDQQGAIDALKESPLYTSLYRNGEEAILSNAAATGGLRGGNTQGALYNLGADTLSSVIQNQLANLGGIANMGLGSAGQLGQFGANTASNIGNSLTQQGQARSDASLLRGAYTSSQWKNAGDGLSSVLSSVLGGGGIKF</sequence>